<keyword evidence="3" id="KW-1185">Reference proteome</keyword>
<dbReference type="EMBL" id="CAUOFW020003303">
    <property type="protein sequence ID" value="CAK9159125.1"/>
    <property type="molecule type" value="Genomic_DNA"/>
</dbReference>
<evidence type="ECO:0000313" key="2">
    <source>
        <dbReference type="EMBL" id="CAK9159125.1"/>
    </source>
</evidence>
<feature type="region of interest" description="Disordered" evidence="1">
    <location>
        <begin position="60"/>
        <end position="92"/>
    </location>
</feature>
<accession>A0ABC8SPS5</accession>
<comment type="caution">
    <text evidence="2">The sequence shown here is derived from an EMBL/GenBank/DDBJ whole genome shotgun (WGS) entry which is preliminary data.</text>
</comment>
<gene>
    <name evidence="2" type="ORF">ILEXP_LOCUS27808</name>
</gene>
<dbReference type="AlphaFoldDB" id="A0ABC8SPS5"/>
<dbReference type="Proteomes" id="UP001642360">
    <property type="component" value="Unassembled WGS sequence"/>
</dbReference>
<evidence type="ECO:0000313" key="3">
    <source>
        <dbReference type="Proteomes" id="UP001642360"/>
    </source>
</evidence>
<sequence>MHSGDVVDPVGGLDNALGESAGDILLCDIGVKVFHLMRMFFDSQVATYIASNLVFHERPFEHKHKRLRQTGQQAGRPRRRQGKLGDARAGAGCGTRQLRQVMQRLRRHRGAKCRLGARH</sequence>
<name>A0ABC8SPS5_9AQUA</name>
<reference evidence="2 3" key="1">
    <citation type="submission" date="2024-02" db="EMBL/GenBank/DDBJ databases">
        <authorList>
            <person name="Vignale AGUSTIN F."/>
            <person name="Sosa J E."/>
            <person name="Modenutti C."/>
        </authorList>
    </citation>
    <scope>NUCLEOTIDE SEQUENCE [LARGE SCALE GENOMIC DNA]</scope>
</reference>
<proteinExistence type="predicted"/>
<protein>
    <submittedName>
        <fullName evidence="2">Uncharacterized protein</fullName>
    </submittedName>
</protein>
<organism evidence="2 3">
    <name type="scientific">Ilex paraguariensis</name>
    <name type="common">yerba mate</name>
    <dbReference type="NCBI Taxonomy" id="185542"/>
    <lineage>
        <taxon>Eukaryota</taxon>
        <taxon>Viridiplantae</taxon>
        <taxon>Streptophyta</taxon>
        <taxon>Embryophyta</taxon>
        <taxon>Tracheophyta</taxon>
        <taxon>Spermatophyta</taxon>
        <taxon>Magnoliopsida</taxon>
        <taxon>eudicotyledons</taxon>
        <taxon>Gunneridae</taxon>
        <taxon>Pentapetalae</taxon>
        <taxon>asterids</taxon>
        <taxon>campanulids</taxon>
        <taxon>Aquifoliales</taxon>
        <taxon>Aquifoliaceae</taxon>
        <taxon>Ilex</taxon>
    </lineage>
</organism>
<evidence type="ECO:0000256" key="1">
    <source>
        <dbReference type="SAM" id="MobiDB-lite"/>
    </source>
</evidence>